<dbReference type="EMBL" id="ASGZ01000055">
    <property type="protein sequence ID" value="ESP87612.1"/>
    <property type="molecule type" value="Genomic_DNA"/>
</dbReference>
<comment type="caution">
    <text evidence="3">The sequence shown here is derived from an EMBL/GenBank/DDBJ whole genome shotgun (WGS) entry which is preliminary data.</text>
</comment>
<evidence type="ECO:0000256" key="1">
    <source>
        <dbReference type="SAM" id="MobiDB-lite"/>
    </source>
</evidence>
<keyword evidence="4" id="KW-1185">Reference proteome</keyword>
<dbReference type="Pfam" id="PF25213">
    <property type="entry name" value="HVO_A0261_N"/>
    <property type="match status" value="1"/>
</dbReference>
<dbReference type="InterPro" id="IPR036390">
    <property type="entry name" value="WH_DNA-bd_sf"/>
</dbReference>
<name>V4IWP5_9EURY</name>
<gene>
    <name evidence="3" type="ORF">K933_13242</name>
</gene>
<dbReference type="InterPro" id="IPR057527">
    <property type="entry name" value="HVO_A0261-like_N"/>
</dbReference>
<feature type="region of interest" description="Disordered" evidence="1">
    <location>
        <begin position="63"/>
        <end position="84"/>
    </location>
</feature>
<evidence type="ECO:0000259" key="2">
    <source>
        <dbReference type="Pfam" id="PF25213"/>
    </source>
</evidence>
<feature type="compositionally biased region" description="Basic and acidic residues" evidence="1">
    <location>
        <begin position="63"/>
        <end position="72"/>
    </location>
</feature>
<protein>
    <recommendedName>
        <fullName evidence="2">HVO-A0261-like N-terminal domain-containing protein</fullName>
    </recommendedName>
</protein>
<dbReference type="AlphaFoldDB" id="V4IWP5"/>
<accession>V4IWP5</accession>
<organism evidence="3 4">
    <name type="scientific">Candidatus Halobonum tyrrellensis G22</name>
    <dbReference type="NCBI Taxonomy" id="1324957"/>
    <lineage>
        <taxon>Archaea</taxon>
        <taxon>Methanobacteriati</taxon>
        <taxon>Methanobacteriota</taxon>
        <taxon>Stenosarchaea group</taxon>
        <taxon>Halobacteria</taxon>
        <taxon>Halobacteriales</taxon>
        <taxon>Haloferacaceae</taxon>
        <taxon>Candidatus Halobonum</taxon>
    </lineage>
</organism>
<dbReference type="eggNOG" id="ENOG502N5FF">
    <property type="taxonomic scope" value="Archaea"/>
</dbReference>
<dbReference type="SUPFAM" id="SSF46785">
    <property type="entry name" value="Winged helix' DNA-binding domain"/>
    <property type="match status" value="1"/>
</dbReference>
<proteinExistence type="predicted"/>
<dbReference type="OrthoDB" id="189973at2157"/>
<dbReference type="Gene3D" id="1.10.10.10">
    <property type="entry name" value="Winged helix-like DNA-binding domain superfamily/Winged helix DNA-binding domain"/>
    <property type="match status" value="1"/>
</dbReference>
<evidence type="ECO:0000313" key="4">
    <source>
        <dbReference type="Proteomes" id="UP000017840"/>
    </source>
</evidence>
<feature type="domain" description="HVO-A0261-like N-terminal" evidence="2">
    <location>
        <begin position="12"/>
        <end position="70"/>
    </location>
</feature>
<dbReference type="InterPro" id="IPR036388">
    <property type="entry name" value="WH-like_DNA-bd_sf"/>
</dbReference>
<dbReference type="Proteomes" id="UP000017840">
    <property type="component" value="Unassembled WGS sequence"/>
</dbReference>
<sequence length="280" mass="29464">MSNPTLTAVDLSVLVALADDPADAEALADRVDASPDEADDRLSVLLDNGLVRETDDGYALTDSGRRVARTPDGDAADDSVDAPPEVREALRERGLDADRLDAVLAAFAFLRYWGTATGAEIADGAFGEVPLDHPTADAWWGFVADHLAAVPTVDAPDREGDFWRFDGRPGVADLSDDGRKRLFDHGSPAQYASATEAMAAMDLPDDARRAVAAALAALQGNEAVETGTLRAAVGDAGGATDGSTDPDAEELLATLERLPGVVREGERWRYTLTPDGYASA</sequence>
<reference evidence="3 4" key="1">
    <citation type="journal article" date="2013" name="Genome Announc.">
        <title>Draft Genome Sequence of 'Candidatus Halobonum tyrrellensis' Strain G22, Isolated from the Hypersaline Waters of Lake Tyrrell, Australia.</title>
        <authorList>
            <person name="Ugalde J.A."/>
            <person name="Narasingarao P."/>
            <person name="Kuo S."/>
            <person name="Podell S."/>
            <person name="Allen E.E."/>
        </authorList>
    </citation>
    <scope>NUCLEOTIDE SEQUENCE [LARGE SCALE GENOMIC DNA]</scope>
    <source>
        <strain evidence="3 4">G22</strain>
    </source>
</reference>
<dbReference type="RefSeq" id="WP_023395223.1">
    <property type="nucleotide sequence ID" value="NZ_ASGZ01000055.1"/>
</dbReference>
<evidence type="ECO:0000313" key="3">
    <source>
        <dbReference type="EMBL" id="ESP87612.1"/>
    </source>
</evidence>